<dbReference type="EC" id="1.1.1.267" evidence="9"/>
<dbReference type="InterPro" id="IPR036291">
    <property type="entry name" value="NAD(P)-bd_dom_sf"/>
</dbReference>
<comment type="cofactor">
    <cofactor evidence="9">
        <name>Mg(2+)</name>
        <dbReference type="ChEBI" id="CHEBI:18420"/>
    </cofactor>
    <cofactor evidence="9">
        <name>Mn(2+)</name>
        <dbReference type="ChEBI" id="CHEBI:29035"/>
    </cofactor>
</comment>
<comment type="catalytic activity">
    <reaction evidence="8">
        <text>2-C-methyl-D-erythritol 4-phosphate + NADP(+) = 1-deoxy-D-xylulose 5-phosphate + NADPH + H(+)</text>
        <dbReference type="Rhea" id="RHEA:13717"/>
        <dbReference type="ChEBI" id="CHEBI:15378"/>
        <dbReference type="ChEBI" id="CHEBI:57783"/>
        <dbReference type="ChEBI" id="CHEBI:57792"/>
        <dbReference type="ChEBI" id="CHEBI:58262"/>
        <dbReference type="ChEBI" id="CHEBI:58349"/>
        <dbReference type="EC" id="1.1.1.267"/>
    </reaction>
    <physiologicalReaction direction="right-to-left" evidence="8">
        <dbReference type="Rhea" id="RHEA:13719"/>
    </physiologicalReaction>
</comment>
<evidence type="ECO:0000259" key="10">
    <source>
        <dbReference type="Pfam" id="PF02670"/>
    </source>
</evidence>
<evidence type="ECO:0000256" key="3">
    <source>
        <dbReference type="ARBA" id="ARBA00022723"/>
    </source>
</evidence>
<keyword evidence="7 9" id="KW-0414">Isoprene biosynthesis</keyword>
<feature type="binding site" evidence="9">
    <location>
        <position position="152"/>
    </location>
    <ligand>
        <name>Mn(2+)</name>
        <dbReference type="ChEBI" id="CHEBI:29035"/>
    </ligand>
</feature>
<keyword evidence="9" id="KW-0460">Magnesium</keyword>
<reference evidence="13 14" key="1">
    <citation type="submission" date="2020-12" db="EMBL/GenBank/DDBJ databases">
        <title>Whole genome sequences of gut porcine anaerobes.</title>
        <authorList>
            <person name="Kubasova T."/>
            <person name="Jahodarova E."/>
            <person name="Rychlik I."/>
        </authorList>
    </citation>
    <scope>NUCLEOTIDE SEQUENCE [LARGE SCALE GENOMIC DNA]</scope>
    <source>
        <strain evidence="13 14">An867</strain>
    </source>
</reference>
<dbReference type="GO" id="GO:0030604">
    <property type="term" value="F:1-deoxy-D-xylulose-5-phosphate reductoisomerase activity"/>
    <property type="evidence" value="ECO:0007669"/>
    <property type="project" value="UniProtKB-EC"/>
</dbReference>
<dbReference type="PIRSF" id="PIRSF006205">
    <property type="entry name" value="Dxp_reductismrs"/>
    <property type="match status" value="1"/>
</dbReference>
<gene>
    <name evidence="9" type="primary">dxr</name>
    <name evidence="13" type="ORF">JQM67_01935</name>
</gene>
<evidence type="ECO:0000256" key="5">
    <source>
        <dbReference type="ARBA" id="ARBA00023002"/>
    </source>
</evidence>
<dbReference type="NCBIfam" id="TIGR00243">
    <property type="entry name" value="Dxr"/>
    <property type="match status" value="1"/>
</dbReference>
<dbReference type="PANTHER" id="PTHR30525">
    <property type="entry name" value="1-DEOXY-D-XYLULOSE 5-PHOSPHATE REDUCTOISOMERASE"/>
    <property type="match status" value="1"/>
</dbReference>
<evidence type="ECO:0000256" key="6">
    <source>
        <dbReference type="ARBA" id="ARBA00023211"/>
    </source>
</evidence>
<feature type="binding site" evidence="9">
    <location>
        <position position="208"/>
    </location>
    <ligand>
        <name>NADPH</name>
        <dbReference type="ChEBI" id="CHEBI:57783"/>
    </ligand>
</feature>
<evidence type="ECO:0000256" key="7">
    <source>
        <dbReference type="ARBA" id="ARBA00023229"/>
    </source>
</evidence>
<dbReference type="Pfam" id="PF02670">
    <property type="entry name" value="DXP_reductoisom"/>
    <property type="match status" value="1"/>
</dbReference>
<name>A0ABS9CLB7_9FIRM</name>
<feature type="binding site" evidence="9">
    <location>
        <position position="10"/>
    </location>
    <ligand>
        <name>NADPH</name>
        <dbReference type="ChEBI" id="CHEBI:57783"/>
    </ligand>
</feature>
<dbReference type="InterPro" id="IPR026877">
    <property type="entry name" value="DXPR_C"/>
</dbReference>
<comment type="function">
    <text evidence="9">Catalyzes the NADPH-dependent rearrangement and reduction of 1-deoxy-D-xylulose-5-phosphate (DXP) to 2-C-methyl-D-erythritol 4-phosphate (MEP).</text>
</comment>
<feature type="binding site" evidence="9">
    <location>
        <position position="12"/>
    </location>
    <ligand>
        <name>NADPH</name>
        <dbReference type="ChEBI" id="CHEBI:57783"/>
    </ligand>
</feature>
<dbReference type="Gene3D" id="1.10.1740.10">
    <property type="match status" value="1"/>
</dbReference>
<feature type="binding site" evidence="9">
    <location>
        <position position="202"/>
    </location>
    <ligand>
        <name>1-deoxy-D-xylulose 5-phosphate</name>
        <dbReference type="ChEBI" id="CHEBI:57792"/>
    </ligand>
</feature>
<feature type="binding site" evidence="9">
    <location>
        <position position="126"/>
    </location>
    <ligand>
        <name>NADPH</name>
        <dbReference type="ChEBI" id="CHEBI:57783"/>
    </ligand>
</feature>
<evidence type="ECO:0000259" key="11">
    <source>
        <dbReference type="Pfam" id="PF08436"/>
    </source>
</evidence>
<feature type="domain" description="DXP reductoisomerase C-terminal" evidence="12">
    <location>
        <begin position="264"/>
        <end position="380"/>
    </location>
</feature>
<comment type="caution">
    <text evidence="9">Lacks conserved residue(s) required for the propagation of feature annotation.</text>
</comment>
<evidence type="ECO:0000256" key="9">
    <source>
        <dbReference type="HAMAP-Rule" id="MF_00183"/>
    </source>
</evidence>
<feature type="binding site" evidence="9">
    <location>
        <position position="215"/>
    </location>
    <ligand>
        <name>1-deoxy-D-xylulose 5-phosphate</name>
        <dbReference type="ChEBI" id="CHEBI:57792"/>
    </ligand>
</feature>
<evidence type="ECO:0000256" key="8">
    <source>
        <dbReference type="ARBA" id="ARBA00048543"/>
    </source>
</evidence>
<dbReference type="Gene3D" id="3.40.50.720">
    <property type="entry name" value="NAD(P)-binding Rossmann-like Domain"/>
    <property type="match status" value="1"/>
</dbReference>
<feature type="binding site" evidence="9">
    <location>
        <position position="179"/>
    </location>
    <ligand>
        <name>1-deoxy-D-xylulose 5-phosphate</name>
        <dbReference type="ChEBI" id="CHEBI:57792"/>
    </ligand>
</feature>
<feature type="domain" description="1-deoxy-D-xylulose 5-phosphate reductoisomerase N-terminal" evidence="10">
    <location>
        <begin position="4"/>
        <end position="134"/>
    </location>
</feature>
<feature type="binding site" evidence="9">
    <location>
        <position position="154"/>
    </location>
    <ligand>
        <name>1-deoxy-D-xylulose 5-phosphate</name>
        <dbReference type="ChEBI" id="CHEBI:57792"/>
    </ligand>
</feature>
<feature type="domain" description="1-deoxy-D-xylulose 5-phosphate reductoisomerase C-terminal" evidence="11">
    <location>
        <begin position="148"/>
        <end position="232"/>
    </location>
</feature>
<evidence type="ECO:0000313" key="13">
    <source>
        <dbReference type="EMBL" id="MCF2651368.1"/>
    </source>
</evidence>
<dbReference type="PANTHER" id="PTHR30525:SF0">
    <property type="entry name" value="1-DEOXY-D-XYLULOSE 5-PHOSPHATE REDUCTOISOMERASE, CHLOROPLASTIC"/>
    <property type="match status" value="1"/>
</dbReference>
<feature type="binding site" evidence="9">
    <location>
        <position position="42"/>
    </location>
    <ligand>
        <name>NADPH</name>
        <dbReference type="ChEBI" id="CHEBI:57783"/>
    </ligand>
</feature>
<dbReference type="Proteomes" id="UP001299220">
    <property type="component" value="Unassembled WGS sequence"/>
</dbReference>
<evidence type="ECO:0000313" key="14">
    <source>
        <dbReference type="Proteomes" id="UP001299220"/>
    </source>
</evidence>
<dbReference type="SUPFAM" id="SSF69055">
    <property type="entry name" value="1-deoxy-D-xylulose-5-phosphate reductoisomerase, C-terminal domain"/>
    <property type="match status" value="1"/>
</dbReference>
<dbReference type="InterPro" id="IPR003821">
    <property type="entry name" value="DXP_reductoisomerase"/>
</dbReference>
<comment type="pathway">
    <text evidence="1 9">Isoprenoid biosynthesis; isopentenyl diphosphate biosynthesis via DXP pathway; isopentenyl diphosphate from 1-deoxy-D-xylulose 5-phosphate: step 1/6.</text>
</comment>
<keyword evidence="5 9" id="KW-0560">Oxidoreductase</keyword>
<keyword evidence="6 9" id="KW-0464">Manganese</keyword>
<feature type="binding site" evidence="9">
    <location>
        <position position="128"/>
    </location>
    <ligand>
        <name>NADPH</name>
        <dbReference type="ChEBI" id="CHEBI:57783"/>
    </ligand>
</feature>
<dbReference type="EMBL" id="JAFBIT010000001">
    <property type="protein sequence ID" value="MCF2651368.1"/>
    <property type="molecule type" value="Genomic_DNA"/>
</dbReference>
<keyword evidence="4 9" id="KW-0521">NADP</keyword>
<sequence>MKKLSLLGSTGSIGTQALDVVRCIQGEGEHAVQVAALAAHSNIRLLEEQIREFKPQAVAVFDLQAASALRAAVRDLDVKVYGGMEGLCALAELESADIVLNSVVGMVGLQPTLTALKAKKQVALANKETLVAGGALVMQTAKENGIEILPVDSEHSAIFQCLQGMHTKSDLNRIILTASGGPFFGKTHAELSGVKPADALKHPNWDMGAKVTIDSSTLMNKGLEFIEAKWLFDMEPDDIDVVVHRESIVHSLIEYRDHSVIAQLGVPDMRIPIQYALTYPRRFRSPVRQLDLADWQRLTFFAPDEETFSCFGACKRAIRRGGTLPAAVNGANEAAVALFLKEQIGYLDIGEAVCAVADTFPAGPVTSVEDVLAADRAARAYVTEKFSK</sequence>
<feature type="binding site" evidence="9">
    <location>
        <position position="153"/>
    </location>
    <ligand>
        <name>1-deoxy-D-xylulose 5-phosphate</name>
        <dbReference type="ChEBI" id="CHEBI:57792"/>
    </ligand>
</feature>
<feature type="binding site" evidence="9">
    <location>
        <position position="220"/>
    </location>
    <ligand>
        <name>1-deoxy-D-xylulose 5-phosphate</name>
        <dbReference type="ChEBI" id="CHEBI:57792"/>
    </ligand>
</feature>
<feature type="binding site" evidence="9">
    <location>
        <position position="127"/>
    </location>
    <ligand>
        <name>1-deoxy-D-xylulose 5-phosphate</name>
        <dbReference type="ChEBI" id="CHEBI:57792"/>
    </ligand>
</feature>
<dbReference type="Pfam" id="PF08436">
    <property type="entry name" value="DXP_redisom_C"/>
    <property type="match status" value="1"/>
</dbReference>
<dbReference type="InterPro" id="IPR036169">
    <property type="entry name" value="DXPR_C_sf"/>
</dbReference>
<organism evidence="13 14">
    <name type="scientific">Anaeromassilibacillus senegalensis</name>
    <dbReference type="NCBI Taxonomy" id="1673717"/>
    <lineage>
        <taxon>Bacteria</taxon>
        <taxon>Bacillati</taxon>
        <taxon>Bacillota</taxon>
        <taxon>Clostridia</taxon>
        <taxon>Eubacteriales</taxon>
        <taxon>Acutalibacteraceae</taxon>
        <taxon>Anaeromassilibacillus</taxon>
    </lineage>
</organism>
<protein>
    <recommendedName>
        <fullName evidence="9">1-deoxy-D-xylulose 5-phosphate reductoisomerase</fullName>
        <shortName evidence="9">DXP reductoisomerase</shortName>
        <ecNumber evidence="9">1.1.1.267</ecNumber>
    </recommendedName>
    <alternativeName>
        <fullName evidence="9">1-deoxyxylulose-5-phosphate reductoisomerase</fullName>
    </alternativeName>
    <alternativeName>
        <fullName evidence="9">2-C-methyl-D-erythritol 4-phosphate synthase</fullName>
    </alternativeName>
</protein>
<keyword evidence="3 9" id="KW-0479">Metal-binding</keyword>
<comment type="similarity">
    <text evidence="2 9">Belongs to the DXR family.</text>
</comment>
<feature type="binding site" evidence="9">
    <location>
        <position position="224"/>
    </location>
    <ligand>
        <name>1-deoxy-D-xylulose 5-phosphate</name>
        <dbReference type="ChEBI" id="CHEBI:57792"/>
    </ligand>
</feature>
<feature type="binding site" evidence="9">
    <location>
        <position position="13"/>
    </location>
    <ligand>
        <name>NADPH</name>
        <dbReference type="ChEBI" id="CHEBI:57783"/>
    </ligand>
</feature>
<evidence type="ECO:0000256" key="1">
    <source>
        <dbReference type="ARBA" id="ARBA00005094"/>
    </source>
</evidence>
<dbReference type="HAMAP" id="MF_00183">
    <property type="entry name" value="DXP_reductoisom"/>
    <property type="match status" value="1"/>
</dbReference>
<keyword evidence="14" id="KW-1185">Reference proteome</keyword>
<evidence type="ECO:0000259" key="12">
    <source>
        <dbReference type="Pfam" id="PF13288"/>
    </source>
</evidence>
<dbReference type="InterPro" id="IPR013512">
    <property type="entry name" value="DXP_reductoisomerase_N"/>
</dbReference>
<evidence type="ECO:0000256" key="4">
    <source>
        <dbReference type="ARBA" id="ARBA00022857"/>
    </source>
</evidence>
<feature type="binding site" evidence="9">
    <location>
        <position position="11"/>
    </location>
    <ligand>
        <name>NADPH</name>
        <dbReference type="ChEBI" id="CHEBI:57783"/>
    </ligand>
</feature>
<dbReference type="Pfam" id="PF13288">
    <property type="entry name" value="DXPR_C"/>
    <property type="match status" value="1"/>
</dbReference>
<dbReference type="InterPro" id="IPR013644">
    <property type="entry name" value="DXP_reductoisomerase_C"/>
</dbReference>
<proteinExistence type="inferred from homology"/>
<dbReference type="RefSeq" id="WP_235322324.1">
    <property type="nucleotide sequence ID" value="NZ_JAFBIT010000001.1"/>
</dbReference>
<dbReference type="SUPFAM" id="SSF51735">
    <property type="entry name" value="NAD(P)-binding Rossmann-fold domains"/>
    <property type="match status" value="1"/>
</dbReference>
<accession>A0ABS9CLB7</accession>
<feature type="binding site" evidence="9">
    <location>
        <position position="221"/>
    </location>
    <ligand>
        <name>1-deoxy-D-xylulose 5-phosphate</name>
        <dbReference type="ChEBI" id="CHEBI:57792"/>
    </ligand>
</feature>
<dbReference type="NCBIfam" id="NF009114">
    <property type="entry name" value="PRK12464.1"/>
    <property type="match status" value="1"/>
</dbReference>
<feature type="binding site" evidence="9">
    <location>
        <position position="154"/>
    </location>
    <ligand>
        <name>Mn(2+)</name>
        <dbReference type="ChEBI" id="CHEBI:29035"/>
    </ligand>
</feature>
<comment type="caution">
    <text evidence="13">The sequence shown here is derived from an EMBL/GenBank/DDBJ whole genome shotgun (WGS) entry which is preliminary data.</text>
</comment>
<feature type="binding site" evidence="9">
    <location>
        <position position="224"/>
    </location>
    <ligand>
        <name>Mn(2+)</name>
        <dbReference type="ChEBI" id="CHEBI:29035"/>
    </ligand>
</feature>
<evidence type="ECO:0000256" key="2">
    <source>
        <dbReference type="ARBA" id="ARBA00006825"/>
    </source>
</evidence>
<dbReference type="SUPFAM" id="SSF55347">
    <property type="entry name" value="Glyceraldehyde-3-phosphate dehydrogenase-like, C-terminal domain"/>
    <property type="match status" value="1"/>
</dbReference>